<organism evidence="1 2">
    <name type="scientific">Caenorhabditis nigoni</name>
    <dbReference type="NCBI Taxonomy" id="1611254"/>
    <lineage>
        <taxon>Eukaryota</taxon>
        <taxon>Metazoa</taxon>
        <taxon>Ecdysozoa</taxon>
        <taxon>Nematoda</taxon>
        <taxon>Chromadorea</taxon>
        <taxon>Rhabditida</taxon>
        <taxon>Rhabditina</taxon>
        <taxon>Rhabditomorpha</taxon>
        <taxon>Rhabditoidea</taxon>
        <taxon>Rhabditidae</taxon>
        <taxon>Peloderinae</taxon>
        <taxon>Caenorhabditis</taxon>
    </lineage>
</organism>
<accession>A0A2G5SG62</accession>
<evidence type="ECO:0000313" key="1">
    <source>
        <dbReference type="EMBL" id="PIC14074.1"/>
    </source>
</evidence>
<proteinExistence type="predicted"/>
<dbReference type="EMBL" id="PDUG01000009">
    <property type="protein sequence ID" value="PIC14074.1"/>
    <property type="molecule type" value="Genomic_DNA"/>
</dbReference>
<dbReference type="AlphaFoldDB" id="A0A2G5SG62"/>
<keyword evidence="2" id="KW-1185">Reference proteome</keyword>
<gene>
    <name evidence="1" type="ORF">B9Z55_027367</name>
</gene>
<dbReference type="OrthoDB" id="338854at2759"/>
<evidence type="ECO:0000313" key="2">
    <source>
        <dbReference type="Proteomes" id="UP000230233"/>
    </source>
</evidence>
<reference evidence="2" key="1">
    <citation type="submission" date="2017-10" db="EMBL/GenBank/DDBJ databases">
        <title>Rapid genome shrinkage in a self-fertile nematode reveals novel sperm competition proteins.</title>
        <authorList>
            <person name="Yin D."/>
            <person name="Schwarz E.M."/>
            <person name="Thomas C.G."/>
            <person name="Felde R.L."/>
            <person name="Korf I.F."/>
            <person name="Cutter A.D."/>
            <person name="Schartner C.M."/>
            <person name="Ralston E.J."/>
            <person name="Meyer B.J."/>
            <person name="Haag E.S."/>
        </authorList>
    </citation>
    <scope>NUCLEOTIDE SEQUENCE [LARGE SCALE GENOMIC DNA]</scope>
    <source>
        <strain evidence="2">JU1422</strain>
    </source>
</reference>
<protein>
    <submittedName>
        <fullName evidence="1">Uncharacterized protein</fullName>
    </submittedName>
</protein>
<name>A0A2G5SG62_9PELO</name>
<sequence length="72" mass="8706">MILQTQRKSQKALANPKEELRAAWRAFVRKCLREPGVWIEKTRQGNLFQVKVNNKMRRREDKIFHNLPLDQF</sequence>
<dbReference type="Proteomes" id="UP000230233">
    <property type="component" value="Unassembled WGS sequence"/>
</dbReference>
<comment type="caution">
    <text evidence="1">The sequence shown here is derived from an EMBL/GenBank/DDBJ whole genome shotgun (WGS) entry which is preliminary data.</text>
</comment>